<dbReference type="PROSITE" id="PS50191">
    <property type="entry name" value="CRAL_TRIO"/>
    <property type="match status" value="1"/>
</dbReference>
<evidence type="ECO:0000313" key="3">
    <source>
        <dbReference type="EMBL" id="ELR15902.1"/>
    </source>
</evidence>
<dbReference type="InterPro" id="IPR051064">
    <property type="entry name" value="SEC14/CRAL-TRIO_domain"/>
</dbReference>
<dbReference type="InterPro" id="IPR036865">
    <property type="entry name" value="CRAL-TRIO_dom_sf"/>
</dbReference>
<dbReference type="Proteomes" id="UP000011083">
    <property type="component" value="Unassembled WGS sequence"/>
</dbReference>
<evidence type="ECO:0000259" key="2">
    <source>
        <dbReference type="PROSITE" id="PS50866"/>
    </source>
</evidence>
<protein>
    <submittedName>
        <fullName evidence="3">CRAL/TRIO domain containing protein</fullName>
    </submittedName>
</protein>
<dbReference type="PROSITE" id="PS50866">
    <property type="entry name" value="GOLD"/>
    <property type="match status" value="1"/>
</dbReference>
<reference evidence="3 4" key="1">
    <citation type="journal article" date="2013" name="Genome Biol.">
        <title>Genome of Acanthamoeba castellanii highlights extensive lateral gene transfer and early evolution of tyrosine kinase signaling.</title>
        <authorList>
            <person name="Clarke M."/>
            <person name="Lohan A.J."/>
            <person name="Liu B."/>
            <person name="Lagkouvardos I."/>
            <person name="Roy S."/>
            <person name="Zafar N."/>
            <person name="Bertelli C."/>
            <person name="Schilde C."/>
            <person name="Kianianmomeni A."/>
            <person name="Burglin T.R."/>
            <person name="Frech C."/>
            <person name="Turcotte B."/>
            <person name="Kopec K.O."/>
            <person name="Synnott J.M."/>
            <person name="Choo C."/>
            <person name="Paponov I."/>
            <person name="Finkler A."/>
            <person name="Soon Heng Tan C."/>
            <person name="Hutchins A.P."/>
            <person name="Weinmeier T."/>
            <person name="Rattei T."/>
            <person name="Chu J.S."/>
            <person name="Gimenez G."/>
            <person name="Irimia M."/>
            <person name="Rigden D.J."/>
            <person name="Fitzpatrick D.A."/>
            <person name="Lorenzo-Morales J."/>
            <person name="Bateman A."/>
            <person name="Chiu C.H."/>
            <person name="Tang P."/>
            <person name="Hegemann P."/>
            <person name="Fromm H."/>
            <person name="Raoult D."/>
            <person name="Greub G."/>
            <person name="Miranda-Saavedra D."/>
            <person name="Chen N."/>
            <person name="Nash P."/>
            <person name="Ginger M.L."/>
            <person name="Horn M."/>
            <person name="Schaap P."/>
            <person name="Caler L."/>
            <person name="Loftus B."/>
        </authorList>
    </citation>
    <scope>NUCLEOTIDE SEQUENCE [LARGE SCALE GENOMIC DNA]</scope>
    <source>
        <strain evidence="3 4">Neff</strain>
    </source>
</reference>
<name>L8GSH3_ACACF</name>
<dbReference type="VEuPathDB" id="AmoebaDB:ACA1_188500"/>
<keyword evidence="4" id="KW-1185">Reference proteome</keyword>
<dbReference type="SUPFAM" id="SSF46938">
    <property type="entry name" value="CRAL/TRIO N-terminal domain"/>
    <property type="match status" value="1"/>
</dbReference>
<dbReference type="InterPro" id="IPR036273">
    <property type="entry name" value="CRAL/TRIO_N_dom_sf"/>
</dbReference>
<dbReference type="OMA" id="RWQQQLF"/>
<dbReference type="InterPro" id="IPR001251">
    <property type="entry name" value="CRAL-TRIO_dom"/>
</dbReference>
<dbReference type="AlphaFoldDB" id="L8GSH3"/>
<dbReference type="EMBL" id="KB008020">
    <property type="protein sequence ID" value="ELR15902.1"/>
    <property type="molecule type" value="Genomic_DNA"/>
</dbReference>
<dbReference type="OrthoDB" id="6475932at2759"/>
<dbReference type="KEGG" id="acan:ACA1_188500"/>
<dbReference type="STRING" id="1257118.L8GSH3"/>
<evidence type="ECO:0000313" key="4">
    <source>
        <dbReference type="Proteomes" id="UP000011083"/>
    </source>
</evidence>
<dbReference type="Pfam" id="PF03765">
    <property type="entry name" value="CRAL_TRIO_N"/>
    <property type="match status" value="1"/>
</dbReference>
<dbReference type="SMART" id="SM01100">
    <property type="entry name" value="CRAL_TRIO_N"/>
    <property type="match status" value="1"/>
</dbReference>
<dbReference type="SUPFAM" id="SSF101576">
    <property type="entry name" value="Supernatant protein factor (SPF), C-terminal domain"/>
    <property type="match status" value="1"/>
</dbReference>
<dbReference type="Pfam" id="PF00650">
    <property type="entry name" value="CRAL_TRIO"/>
    <property type="match status" value="1"/>
</dbReference>
<sequence>MSKYSEEEKAAFRAEEDKKIEDMKVRLLAEGREVDYELHDDFTLRRFLRARGGDLDKAYDMFTASLQWRKEHGVDTIRETAPRDNKNFALLVKYWPGRMYKTDKTGVPVYYERIGAVDVKGLVSSVPAEDITSFHIHQQEEARALKQRLSKEAGKSMYANIVVEDLAGLGMSHMYTPGIDLFKKIIAMDQNNYPDTLKVKIMGGDYKDALLEVIDEENLPEEYGGKSTCEGGCVPGGGKFCDQKDDGTSYNPLQATVGRKDTFEAKLNIDREGSTLSWEFSTKSHDIGFGVFYSPDGEAKNRETVVGSERFNAHESTVQGHLVAKRAGTYILQWDNTYSYMKSKALTYQIFISPPSESDTTA</sequence>
<gene>
    <name evidence="3" type="ORF">ACA1_188500</name>
</gene>
<dbReference type="InterPro" id="IPR036598">
    <property type="entry name" value="GOLD_dom_sf"/>
</dbReference>
<accession>L8GSH3</accession>
<evidence type="ECO:0000259" key="1">
    <source>
        <dbReference type="PROSITE" id="PS50191"/>
    </source>
</evidence>
<feature type="domain" description="CRAL-TRIO" evidence="1">
    <location>
        <begin position="87"/>
        <end position="197"/>
    </location>
</feature>
<feature type="domain" description="GOLD" evidence="2">
    <location>
        <begin position="239"/>
        <end position="352"/>
    </location>
</feature>
<dbReference type="InterPro" id="IPR011074">
    <property type="entry name" value="CRAL/TRIO_N_dom"/>
</dbReference>
<dbReference type="SMART" id="SM00516">
    <property type="entry name" value="SEC14"/>
    <property type="match status" value="1"/>
</dbReference>
<dbReference type="PANTHER" id="PTHR23324">
    <property type="entry name" value="SEC14 RELATED PROTEIN"/>
    <property type="match status" value="1"/>
</dbReference>
<dbReference type="PANTHER" id="PTHR23324:SF83">
    <property type="entry name" value="SEC14-LIKE PROTEIN 2"/>
    <property type="match status" value="1"/>
</dbReference>
<dbReference type="InterPro" id="IPR009038">
    <property type="entry name" value="GOLD_dom"/>
</dbReference>
<dbReference type="SUPFAM" id="SSF52087">
    <property type="entry name" value="CRAL/TRIO domain"/>
    <property type="match status" value="1"/>
</dbReference>
<dbReference type="RefSeq" id="XP_004337915.1">
    <property type="nucleotide sequence ID" value="XM_004337867.1"/>
</dbReference>
<dbReference type="Gene3D" id="3.40.525.10">
    <property type="entry name" value="CRAL-TRIO lipid binding domain"/>
    <property type="match status" value="2"/>
</dbReference>
<proteinExistence type="predicted"/>
<organism evidence="3 4">
    <name type="scientific">Acanthamoeba castellanii (strain ATCC 30010 / Neff)</name>
    <dbReference type="NCBI Taxonomy" id="1257118"/>
    <lineage>
        <taxon>Eukaryota</taxon>
        <taxon>Amoebozoa</taxon>
        <taxon>Discosea</taxon>
        <taxon>Longamoebia</taxon>
        <taxon>Centramoebida</taxon>
        <taxon>Acanthamoebidae</taxon>
        <taxon>Acanthamoeba</taxon>
    </lineage>
</organism>
<dbReference type="GO" id="GO:0005737">
    <property type="term" value="C:cytoplasm"/>
    <property type="evidence" value="ECO:0007669"/>
    <property type="project" value="TreeGrafter"/>
</dbReference>
<dbReference type="CDD" id="cd00170">
    <property type="entry name" value="SEC14"/>
    <property type="match status" value="1"/>
</dbReference>
<dbReference type="Gene3D" id="2.60.120.680">
    <property type="entry name" value="GOLD domain"/>
    <property type="match status" value="1"/>
</dbReference>
<dbReference type="GeneID" id="14916518"/>